<keyword evidence="5 10" id="KW-0547">Nucleotide-binding</keyword>
<evidence type="ECO:0000256" key="4">
    <source>
        <dbReference type="ARBA" id="ARBA00022723"/>
    </source>
</evidence>
<dbReference type="FunFam" id="3.40.50.300:FF:000098">
    <property type="entry name" value="Probable GTP-binding protein EngB"/>
    <property type="match status" value="1"/>
</dbReference>
<evidence type="ECO:0000256" key="2">
    <source>
        <dbReference type="ARBA" id="ARBA00009638"/>
    </source>
</evidence>
<evidence type="ECO:0000313" key="12">
    <source>
        <dbReference type="EMBL" id="QGG79184.1"/>
    </source>
</evidence>
<dbReference type="EMBL" id="CP045871">
    <property type="protein sequence ID" value="QGG79184.1"/>
    <property type="molecule type" value="Genomic_DNA"/>
</dbReference>
<accession>A0A5Q2Q8N0</accession>
<evidence type="ECO:0000256" key="9">
    <source>
        <dbReference type="ARBA" id="ARBA00023306"/>
    </source>
</evidence>
<dbReference type="GO" id="GO:0005525">
    <property type="term" value="F:GTP binding"/>
    <property type="evidence" value="ECO:0007669"/>
    <property type="project" value="UniProtKB-UniRule"/>
</dbReference>
<dbReference type="GO" id="GO:0005829">
    <property type="term" value="C:cytosol"/>
    <property type="evidence" value="ECO:0007669"/>
    <property type="project" value="TreeGrafter"/>
</dbReference>
<dbReference type="OrthoDB" id="9804921at2"/>
<dbReference type="PANTHER" id="PTHR11649:SF13">
    <property type="entry name" value="ENGB-TYPE G DOMAIN-CONTAINING PROTEIN"/>
    <property type="match status" value="1"/>
</dbReference>
<comment type="function">
    <text evidence="10">Necessary for normal cell division and for the maintenance of normal septation.</text>
</comment>
<dbReference type="CDD" id="cd01876">
    <property type="entry name" value="YihA_EngB"/>
    <property type="match status" value="1"/>
</dbReference>
<evidence type="ECO:0000256" key="7">
    <source>
        <dbReference type="ARBA" id="ARBA00023134"/>
    </source>
</evidence>
<protein>
    <recommendedName>
        <fullName evidence="10">Probable GTP-binding protein EngB</fullName>
    </recommendedName>
</protein>
<evidence type="ECO:0000256" key="8">
    <source>
        <dbReference type="ARBA" id="ARBA00023210"/>
    </source>
</evidence>
<dbReference type="RefSeq" id="WP_153712688.1">
    <property type="nucleotide sequence ID" value="NZ_CP045871.1"/>
</dbReference>
<dbReference type="GO" id="GO:0000917">
    <property type="term" value="P:division septum assembly"/>
    <property type="evidence" value="ECO:0007669"/>
    <property type="project" value="UniProtKB-KW"/>
</dbReference>
<dbReference type="PANTHER" id="PTHR11649">
    <property type="entry name" value="MSS1/TRME-RELATED GTP-BINDING PROTEIN"/>
    <property type="match status" value="1"/>
</dbReference>
<dbReference type="PROSITE" id="PS51706">
    <property type="entry name" value="G_ENGB"/>
    <property type="match status" value="1"/>
</dbReference>
<proteinExistence type="inferred from homology"/>
<evidence type="ECO:0000256" key="1">
    <source>
        <dbReference type="ARBA" id="ARBA00001946"/>
    </source>
</evidence>
<name>A0A5Q2Q8N0_9GAMM</name>
<keyword evidence="8 10" id="KW-0717">Septation</keyword>
<dbReference type="NCBIfam" id="TIGR03598">
    <property type="entry name" value="GTPase_YsxC"/>
    <property type="match status" value="1"/>
</dbReference>
<evidence type="ECO:0000256" key="10">
    <source>
        <dbReference type="HAMAP-Rule" id="MF_00321"/>
    </source>
</evidence>
<organism evidence="12 13">
    <name type="scientific">Litorivicinus lipolyticus</name>
    <dbReference type="NCBI Taxonomy" id="418701"/>
    <lineage>
        <taxon>Bacteria</taxon>
        <taxon>Pseudomonadati</taxon>
        <taxon>Pseudomonadota</taxon>
        <taxon>Gammaproteobacteria</taxon>
        <taxon>Oceanospirillales</taxon>
        <taxon>Litorivicinaceae</taxon>
        <taxon>Litorivicinus</taxon>
    </lineage>
</organism>
<dbReference type="Proteomes" id="UP000388235">
    <property type="component" value="Chromosome"/>
</dbReference>
<keyword evidence="6" id="KW-0460">Magnesium</keyword>
<keyword evidence="3 10" id="KW-0132">Cell division</keyword>
<evidence type="ECO:0000256" key="3">
    <source>
        <dbReference type="ARBA" id="ARBA00022618"/>
    </source>
</evidence>
<keyword evidence="7 10" id="KW-0342">GTP-binding</keyword>
<dbReference type="HAMAP" id="MF_00321">
    <property type="entry name" value="GTPase_EngB"/>
    <property type="match status" value="1"/>
</dbReference>
<dbReference type="InterPro" id="IPR027417">
    <property type="entry name" value="P-loop_NTPase"/>
</dbReference>
<dbReference type="InterPro" id="IPR006073">
    <property type="entry name" value="GTP-bd"/>
</dbReference>
<evidence type="ECO:0000256" key="5">
    <source>
        <dbReference type="ARBA" id="ARBA00022741"/>
    </source>
</evidence>
<evidence type="ECO:0000256" key="6">
    <source>
        <dbReference type="ARBA" id="ARBA00022842"/>
    </source>
</evidence>
<reference evidence="12 13" key="1">
    <citation type="submission" date="2019-11" db="EMBL/GenBank/DDBJ databases">
        <authorList>
            <person name="Khan S.A."/>
            <person name="Jeon C.O."/>
            <person name="Chun B.H."/>
        </authorList>
    </citation>
    <scope>NUCLEOTIDE SEQUENCE [LARGE SCALE GENOMIC DNA]</scope>
    <source>
        <strain evidence="12 13">IMCC 1097</strain>
    </source>
</reference>
<keyword evidence="4" id="KW-0479">Metal-binding</keyword>
<dbReference type="InterPro" id="IPR030393">
    <property type="entry name" value="G_ENGB_dom"/>
</dbReference>
<feature type="domain" description="EngB-type G" evidence="11">
    <location>
        <begin position="25"/>
        <end position="197"/>
    </location>
</feature>
<dbReference type="KEGG" id="llp:GH975_00860"/>
<gene>
    <name evidence="10" type="primary">engB</name>
    <name evidence="12" type="ORF">GH975_00860</name>
</gene>
<dbReference type="InterPro" id="IPR019987">
    <property type="entry name" value="GTP-bd_ribosome_bio_YsxC"/>
</dbReference>
<comment type="similarity">
    <text evidence="2 10">Belongs to the TRAFAC class TrmE-Era-EngA-EngB-Septin-like GTPase superfamily. EngB GTPase family.</text>
</comment>
<dbReference type="Gene3D" id="3.40.50.300">
    <property type="entry name" value="P-loop containing nucleotide triphosphate hydrolases"/>
    <property type="match status" value="1"/>
</dbReference>
<dbReference type="SUPFAM" id="SSF52540">
    <property type="entry name" value="P-loop containing nucleoside triphosphate hydrolases"/>
    <property type="match status" value="1"/>
</dbReference>
<keyword evidence="9 10" id="KW-0131">Cell cycle</keyword>
<dbReference type="Pfam" id="PF01926">
    <property type="entry name" value="MMR_HSR1"/>
    <property type="match status" value="1"/>
</dbReference>
<sequence>MAFNLLRTAKYQISATKPQNFPADEGVEVAFAGRSNAGKSSCLNVIANQRALARVSKTPGRTQMINFFSLQDEQLKLVDLPGYGYAKVPVAMRANWGRNIQAFLENRRCLAGLVMIMDSRHPMSPLDQQMMDWALARQLPLHAVLTKADKLSRNVQNQTLMKVRKELPEGCTTQLFSALKRQGIEELDERLKSWMLPDASAPETE</sequence>
<dbReference type="AlphaFoldDB" id="A0A5Q2Q8N0"/>
<keyword evidence="13" id="KW-1185">Reference proteome</keyword>
<evidence type="ECO:0000259" key="11">
    <source>
        <dbReference type="PROSITE" id="PS51706"/>
    </source>
</evidence>
<comment type="cofactor">
    <cofactor evidence="1">
        <name>Mg(2+)</name>
        <dbReference type="ChEBI" id="CHEBI:18420"/>
    </cofactor>
</comment>
<evidence type="ECO:0000313" key="13">
    <source>
        <dbReference type="Proteomes" id="UP000388235"/>
    </source>
</evidence>
<dbReference type="GO" id="GO:0046872">
    <property type="term" value="F:metal ion binding"/>
    <property type="evidence" value="ECO:0007669"/>
    <property type="project" value="UniProtKB-KW"/>
</dbReference>